<dbReference type="PANTHER" id="PTHR11085:SF10">
    <property type="entry name" value="NAD-DEPENDENT PROTEIN DEACYLASE SIRTUIN-5, MITOCHONDRIAL-RELATED"/>
    <property type="match status" value="1"/>
</dbReference>
<proteinExistence type="predicted"/>
<dbReference type="InterPro" id="IPR029035">
    <property type="entry name" value="DHS-like_NAD/FAD-binding_dom"/>
</dbReference>
<evidence type="ECO:0000256" key="3">
    <source>
        <dbReference type="ARBA" id="ARBA00023027"/>
    </source>
</evidence>
<dbReference type="PANTHER" id="PTHR11085">
    <property type="entry name" value="NAD-DEPENDENT PROTEIN DEACYLASE SIRTUIN-5, MITOCHONDRIAL-RELATED"/>
    <property type="match status" value="1"/>
</dbReference>
<feature type="domain" description="Deacetylase sirtuin-type" evidence="5">
    <location>
        <begin position="4"/>
        <end position="277"/>
    </location>
</feature>
<dbReference type="Gene3D" id="3.30.1600.10">
    <property type="entry name" value="SIR2/SIRT2 'Small Domain"/>
    <property type="match status" value="1"/>
</dbReference>
<evidence type="ECO:0000256" key="4">
    <source>
        <dbReference type="PROSITE-ProRule" id="PRU00236"/>
    </source>
</evidence>
<keyword evidence="2" id="KW-0808">Transferase</keyword>
<dbReference type="Proteomes" id="UP000627715">
    <property type="component" value="Unassembled WGS sequence"/>
</dbReference>
<sequence length="277" mass="31268">MNMMSKHTQQAADRLYQFLQQHAPIAVITGAGISTASGIPDYRDQQGQWKRKQPVQHPDFMRCHLTRQRYWARSLIGWPTLRNAKPNVAHHQLARLSHSPLVSGVITQNVDRLHQKADTLNTIDLHGRADQIICMGCARQRPRQWMHDRCSQDNPSFLNFSATVAPDGDADLEVDFSQFQVPSCEDCGGILKTDVVFFGDNVPRERVDACRDVIRQSRALLVIGSSLMVYSGYRFARQCLENDQSIALLGFGKNRADDIATLKIEADISETLQCINH</sequence>
<dbReference type="Pfam" id="PF02146">
    <property type="entry name" value="SIR2"/>
    <property type="match status" value="1"/>
</dbReference>
<feature type="binding site" evidence="4">
    <location>
        <position position="187"/>
    </location>
    <ligand>
        <name>Zn(2+)</name>
        <dbReference type="ChEBI" id="CHEBI:29105"/>
    </ligand>
</feature>
<evidence type="ECO:0000313" key="7">
    <source>
        <dbReference type="Proteomes" id="UP000627715"/>
    </source>
</evidence>
<dbReference type="InterPro" id="IPR003000">
    <property type="entry name" value="Sirtuin"/>
</dbReference>
<dbReference type="PROSITE" id="PS50305">
    <property type="entry name" value="SIRTUIN"/>
    <property type="match status" value="1"/>
</dbReference>
<dbReference type="Gene3D" id="3.40.50.1220">
    <property type="entry name" value="TPP-binding domain"/>
    <property type="match status" value="1"/>
</dbReference>
<keyword evidence="4" id="KW-0862">Zinc</keyword>
<reference evidence="6" key="1">
    <citation type="journal article" date="2014" name="Int. J. Syst. Evol. Microbiol.">
        <title>Complete genome sequence of Corynebacterium casei LMG S-19264T (=DSM 44701T), isolated from a smear-ripened cheese.</title>
        <authorList>
            <consortium name="US DOE Joint Genome Institute (JGI-PGF)"/>
            <person name="Walter F."/>
            <person name="Albersmeier A."/>
            <person name="Kalinowski J."/>
            <person name="Ruckert C."/>
        </authorList>
    </citation>
    <scope>NUCLEOTIDE SEQUENCE</scope>
    <source>
        <strain evidence="6">CGMCC 1.15425</strain>
    </source>
</reference>
<feature type="binding site" evidence="4">
    <location>
        <position position="137"/>
    </location>
    <ligand>
        <name>Zn(2+)</name>
        <dbReference type="ChEBI" id="CHEBI:29105"/>
    </ligand>
</feature>
<dbReference type="GO" id="GO:0017136">
    <property type="term" value="F:histone deacetylase activity, NAD-dependent"/>
    <property type="evidence" value="ECO:0007669"/>
    <property type="project" value="TreeGrafter"/>
</dbReference>
<evidence type="ECO:0000313" key="6">
    <source>
        <dbReference type="EMBL" id="GFZ79743.1"/>
    </source>
</evidence>
<dbReference type="InterPro" id="IPR050134">
    <property type="entry name" value="NAD-dep_sirtuin_deacylases"/>
</dbReference>
<dbReference type="EC" id="2.3.1.286" evidence="1"/>
<accession>A0A916VJ69</accession>
<keyword evidence="3" id="KW-0520">NAD</keyword>
<keyword evidence="4" id="KW-0479">Metal-binding</keyword>
<dbReference type="AlphaFoldDB" id="A0A916VJ69"/>
<dbReference type="InterPro" id="IPR026590">
    <property type="entry name" value="Ssirtuin_cat_dom"/>
</dbReference>
<feature type="binding site" evidence="4">
    <location>
        <position position="184"/>
    </location>
    <ligand>
        <name>Zn(2+)</name>
        <dbReference type="ChEBI" id="CHEBI:29105"/>
    </ligand>
</feature>
<evidence type="ECO:0000256" key="2">
    <source>
        <dbReference type="ARBA" id="ARBA00022679"/>
    </source>
</evidence>
<name>A0A916VJ69_9GAMM</name>
<dbReference type="EMBL" id="BMIY01000010">
    <property type="protein sequence ID" value="GFZ79743.1"/>
    <property type="molecule type" value="Genomic_DNA"/>
</dbReference>
<evidence type="ECO:0000259" key="5">
    <source>
        <dbReference type="PROSITE" id="PS50305"/>
    </source>
</evidence>
<evidence type="ECO:0000256" key="1">
    <source>
        <dbReference type="ARBA" id="ARBA00012928"/>
    </source>
</evidence>
<comment type="caution">
    <text evidence="6">The sequence shown here is derived from an EMBL/GenBank/DDBJ whole genome shotgun (WGS) entry which is preliminary data.</text>
</comment>
<gene>
    <name evidence="6" type="primary">cobB2</name>
    <name evidence="6" type="ORF">GCM10011403_23610</name>
</gene>
<dbReference type="NCBIfam" id="NF003738">
    <property type="entry name" value="PRK05333.1"/>
    <property type="match status" value="1"/>
</dbReference>
<feature type="binding site" evidence="4">
    <location>
        <position position="134"/>
    </location>
    <ligand>
        <name>Zn(2+)</name>
        <dbReference type="ChEBI" id="CHEBI:29105"/>
    </ligand>
</feature>
<organism evidence="6 7">
    <name type="scientific">Pseudohongiella nitratireducens</name>
    <dbReference type="NCBI Taxonomy" id="1768907"/>
    <lineage>
        <taxon>Bacteria</taxon>
        <taxon>Pseudomonadati</taxon>
        <taxon>Pseudomonadota</taxon>
        <taxon>Gammaproteobacteria</taxon>
        <taxon>Pseudomonadales</taxon>
        <taxon>Pseudohongiellaceae</taxon>
        <taxon>Pseudohongiella</taxon>
    </lineage>
</organism>
<protein>
    <recommendedName>
        <fullName evidence="1">protein acetyllysine N-acetyltransferase</fullName>
        <ecNumber evidence="1">2.3.1.286</ecNumber>
    </recommendedName>
</protein>
<dbReference type="GO" id="GO:0046872">
    <property type="term" value="F:metal ion binding"/>
    <property type="evidence" value="ECO:0007669"/>
    <property type="project" value="UniProtKB-KW"/>
</dbReference>
<dbReference type="GO" id="GO:0070403">
    <property type="term" value="F:NAD+ binding"/>
    <property type="evidence" value="ECO:0007669"/>
    <property type="project" value="InterPro"/>
</dbReference>
<dbReference type="SUPFAM" id="SSF52467">
    <property type="entry name" value="DHS-like NAD/FAD-binding domain"/>
    <property type="match status" value="1"/>
</dbReference>
<dbReference type="InterPro" id="IPR026591">
    <property type="entry name" value="Sirtuin_cat_small_dom_sf"/>
</dbReference>
<feature type="active site" description="Proton acceptor" evidence="4">
    <location>
        <position position="126"/>
    </location>
</feature>
<keyword evidence="7" id="KW-1185">Reference proteome</keyword>
<reference evidence="6" key="2">
    <citation type="submission" date="2020-09" db="EMBL/GenBank/DDBJ databases">
        <authorList>
            <person name="Sun Q."/>
            <person name="Zhou Y."/>
        </authorList>
    </citation>
    <scope>NUCLEOTIDE SEQUENCE</scope>
    <source>
        <strain evidence="6">CGMCC 1.15425</strain>
    </source>
</reference>